<organism evidence="1 2">
    <name type="scientific">Streptomyces exfoliatus</name>
    <name type="common">Streptomyces hydrogenans</name>
    <dbReference type="NCBI Taxonomy" id="1905"/>
    <lineage>
        <taxon>Bacteria</taxon>
        <taxon>Bacillati</taxon>
        <taxon>Actinomycetota</taxon>
        <taxon>Actinomycetes</taxon>
        <taxon>Kitasatosporales</taxon>
        <taxon>Streptomycetaceae</taxon>
        <taxon>Streptomyces</taxon>
    </lineage>
</organism>
<dbReference type="RefSeq" id="WP_359210588.1">
    <property type="nucleotide sequence ID" value="NZ_JBEZAM010000030.1"/>
</dbReference>
<name>A0ABV3CZS3_STREX</name>
<accession>A0ABV3CZS3</accession>
<dbReference type="PANTHER" id="PTHR47691">
    <property type="entry name" value="REGULATOR-RELATED"/>
    <property type="match status" value="1"/>
</dbReference>
<gene>
    <name evidence="1" type="ORF">AB0A76_21310</name>
</gene>
<proteinExistence type="predicted"/>
<dbReference type="Proteomes" id="UP001551210">
    <property type="component" value="Unassembled WGS sequence"/>
</dbReference>
<dbReference type="PANTHER" id="PTHR47691:SF3">
    <property type="entry name" value="HTH-TYPE TRANSCRIPTIONAL REGULATOR RV0890C-RELATED"/>
    <property type="match status" value="1"/>
</dbReference>
<evidence type="ECO:0000313" key="1">
    <source>
        <dbReference type="EMBL" id="MEU7295722.1"/>
    </source>
</evidence>
<protein>
    <submittedName>
        <fullName evidence="1">Uncharacterized protein</fullName>
    </submittedName>
</protein>
<sequence>MWKHPRELRAPAHGGDMPGGLVGRATEVSDLGERLAGHRLVTLTGCAGVGKSRLAAHMVDTADRPPWQRAVRVRWQGNGPGPDGALTAAVINALVGVRPLPAHADLTAVLPHMPKGPTLLYLDDIDPVHTECLRLVRALLDAVPGMRVLITSRRPLGLGDEQVLRITPLSTRPDNGLPSPAARLFWDRADNRVRRQLRSKTGHTAVTTICRLLDGLPLAIELAAHEAAVCDLDELTWRLEHSMCWLNSPHPAVERHRSLRTAVGAAYALCDPAVRSVWARASVFAGAFAESAAVYLCSGGNAEPAHVAACLTQLAAIGVLDPVGDPDGPYPPRYAMTGAARDFGTERLKEAGEFAAAAQRLLIHCRRAAEAAESLWDHGIQSQAVRLVAEEHDNIMTMVAHALILPDHVPAALDVVNRLWFWWMVYGKTDEGLDCLLRLLSLYPQGSAMAVRGRWLTAWLMADTAPDSASAYLAQVWPAAVLSGDDATIGRIAHVQGAIALRRGDYQAAASHFREAAATIPAGAPGGPGPVVSLAAQAVAEAAFAPRASSRTAHRALTHPGAQRDAWATLLTRYARALTDHHHGHPSRAWRNAHRALAGIDNHLPIPRGATALQQLLSDITSGVPRLPSPPDATTTARPLAAVAIGATLENEAARSPQPW</sequence>
<dbReference type="InterPro" id="IPR027417">
    <property type="entry name" value="P-loop_NTPase"/>
</dbReference>
<evidence type="ECO:0000313" key="2">
    <source>
        <dbReference type="Proteomes" id="UP001551210"/>
    </source>
</evidence>
<dbReference type="PRINTS" id="PR00364">
    <property type="entry name" value="DISEASERSIST"/>
</dbReference>
<comment type="caution">
    <text evidence="1">The sequence shown here is derived from an EMBL/GenBank/DDBJ whole genome shotgun (WGS) entry which is preliminary data.</text>
</comment>
<dbReference type="EMBL" id="JBEZAM010000030">
    <property type="protein sequence ID" value="MEU7295722.1"/>
    <property type="molecule type" value="Genomic_DNA"/>
</dbReference>
<reference evidence="1 2" key="1">
    <citation type="submission" date="2024-06" db="EMBL/GenBank/DDBJ databases">
        <title>The Natural Products Discovery Center: Release of the First 8490 Sequenced Strains for Exploring Actinobacteria Biosynthetic Diversity.</title>
        <authorList>
            <person name="Kalkreuter E."/>
            <person name="Kautsar S.A."/>
            <person name="Yang D."/>
            <person name="Bader C.D."/>
            <person name="Teijaro C.N."/>
            <person name="Fluegel L."/>
            <person name="Davis C.M."/>
            <person name="Simpson J.R."/>
            <person name="Lauterbach L."/>
            <person name="Steele A.D."/>
            <person name="Gui C."/>
            <person name="Meng S."/>
            <person name="Li G."/>
            <person name="Viehrig K."/>
            <person name="Ye F."/>
            <person name="Su P."/>
            <person name="Kiefer A.F."/>
            <person name="Nichols A."/>
            <person name="Cepeda A.J."/>
            <person name="Yan W."/>
            <person name="Fan B."/>
            <person name="Jiang Y."/>
            <person name="Adhikari A."/>
            <person name="Zheng C.-J."/>
            <person name="Schuster L."/>
            <person name="Cowan T.M."/>
            <person name="Smanski M.J."/>
            <person name="Chevrette M.G."/>
            <person name="De Carvalho L.P.S."/>
            <person name="Shen B."/>
        </authorList>
    </citation>
    <scope>NUCLEOTIDE SEQUENCE [LARGE SCALE GENOMIC DNA]</scope>
    <source>
        <strain evidence="1 2">NPDC045705</strain>
    </source>
</reference>
<keyword evidence="2" id="KW-1185">Reference proteome</keyword>
<dbReference type="SUPFAM" id="SSF52540">
    <property type="entry name" value="P-loop containing nucleoside triphosphate hydrolases"/>
    <property type="match status" value="1"/>
</dbReference>
<dbReference type="Gene3D" id="3.40.50.300">
    <property type="entry name" value="P-loop containing nucleotide triphosphate hydrolases"/>
    <property type="match status" value="1"/>
</dbReference>